<dbReference type="GO" id="GO:0046470">
    <property type="term" value="P:phosphatidylcholine metabolic process"/>
    <property type="evidence" value="ECO:0007669"/>
    <property type="project" value="InterPro"/>
</dbReference>
<dbReference type="PROSITE" id="PS51635">
    <property type="entry name" value="PNPLA"/>
    <property type="match status" value="1"/>
</dbReference>
<dbReference type="EMBL" id="CP155447">
    <property type="protein sequence ID" value="XBH03429.1"/>
    <property type="molecule type" value="Genomic_DNA"/>
</dbReference>
<dbReference type="PANTHER" id="PTHR14226:SF76">
    <property type="entry name" value="NTE FAMILY PROTEIN RSSA"/>
    <property type="match status" value="1"/>
</dbReference>
<dbReference type="Gene3D" id="2.60.120.10">
    <property type="entry name" value="Jelly Rolls"/>
    <property type="match status" value="1"/>
</dbReference>
<gene>
    <name evidence="8" type="ORF">V5E97_34760</name>
</gene>
<feature type="domain" description="Cyclic nucleotide-binding" evidence="6">
    <location>
        <begin position="1"/>
        <end position="50"/>
    </location>
</feature>
<dbReference type="SUPFAM" id="SSF51206">
    <property type="entry name" value="cAMP-binding domain-like"/>
    <property type="match status" value="1"/>
</dbReference>
<comment type="caution">
    <text evidence="5">Lacks conserved residue(s) required for the propagation of feature annotation.</text>
</comment>
<dbReference type="Pfam" id="PF00027">
    <property type="entry name" value="cNMP_binding"/>
    <property type="match status" value="1"/>
</dbReference>
<dbReference type="InterPro" id="IPR016035">
    <property type="entry name" value="Acyl_Trfase/lysoPLipase"/>
</dbReference>
<name>A0AAU7CEK7_9BACT</name>
<evidence type="ECO:0000259" key="6">
    <source>
        <dbReference type="PROSITE" id="PS50042"/>
    </source>
</evidence>
<evidence type="ECO:0000256" key="1">
    <source>
        <dbReference type="ARBA" id="ARBA00006636"/>
    </source>
</evidence>
<dbReference type="InterPro" id="IPR002641">
    <property type="entry name" value="PNPLA_dom"/>
</dbReference>
<dbReference type="RefSeq" id="WP_406696163.1">
    <property type="nucleotide sequence ID" value="NZ_CP155447.1"/>
</dbReference>
<dbReference type="AlphaFoldDB" id="A0AAU7CEK7"/>
<feature type="active site" description="Nucleophile" evidence="5">
    <location>
        <position position="337"/>
    </location>
</feature>
<dbReference type="InterPro" id="IPR014710">
    <property type="entry name" value="RmlC-like_jellyroll"/>
</dbReference>
<dbReference type="PROSITE" id="PS01237">
    <property type="entry name" value="UPF0028"/>
    <property type="match status" value="1"/>
</dbReference>
<dbReference type="Pfam" id="PF01734">
    <property type="entry name" value="Patatin"/>
    <property type="match status" value="1"/>
</dbReference>
<evidence type="ECO:0000313" key="8">
    <source>
        <dbReference type="EMBL" id="XBH03429.1"/>
    </source>
</evidence>
<feature type="short sequence motif" description="GXSXG" evidence="5">
    <location>
        <begin position="335"/>
        <end position="339"/>
    </location>
</feature>
<evidence type="ECO:0000256" key="5">
    <source>
        <dbReference type="PROSITE-ProRule" id="PRU01161"/>
    </source>
</evidence>
<evidence type="ECO:0000259" key="7">
    <source>
        <dbReference type="PROSITE" id="PS51635"/>
    </source>
</evidence>
<organism evidence="8">
    <name type="scientific">Singulisphaera sp. Ch08</name>
    <dbReference type="NCBI Taxonomy" id="3120278"/>
    <lineage>
        <taxon>Bacteria</taxon>
        <taxon>Pseudomonadati</taxon>
        <taxon>Planctomycetota</taxon>
        <taxon>Planctomycetia</taxon>
        <taxon>Isosphaerales</taxon>
        <taxon>Isosphaeraceae</taxon>
        <taxon>Singulisphaera</taxon>
    </lineage>
</organism>
<comment type="similarity">
    <text evidence="1">Belongs to the NTE family.</text>
</comment>
<dbReference type="InterPro" id="IPR018490">
    <property type="entry name" value="cNMP-bd_dom_sf"/>
</dbReference>
<feature type="active site" description="Proton acceptor" evidence="5">
    <location>
        <position position="455"/>
    </location>
</feature>
<dbReference type="InterPro" id="IPR000595">
    <property type="entry name" value="cNMP-bd_dom"/>
</dbReference>
<accession>A0AAU7CEK7</accession>
<dbReference type="PANTHER" id="PTHR14226">
    <property type="entry name" value="NEUROPATHY TARGET ESTERASE/SWISS CHEESE D.MELANOGASTER"/>
    <property type="match status" value="1"/>
</dbReference>
<dbReference type="SUPFAM" id="SSF52151">
    <property type="entry name" value="FabD/lysophospholipase-like"/>
    <property type="match status" value="1"/>
</dbReference>
<dbReference type="CDD" id="cd00038">
    <property type="entry name" value="CAP_ED"/>
    <property type="match status" value="1"/>
</dbReference>
<keyword evidence="4 5" id="KW-0443">Lipid metabolism</keyword>
<dbReference type="Gene3D" id="3.40.1090.10">
    <property type="entry name" value="Cytosolic phospholipase A2 catalytic domain"/>
    <property type="match status" value="1"/>
</dbReference>
<dbReference type="GO" id="GO:0016042">
    <property type="term" value="P:lipid catabolic process"/>
    <property type="evidence" value="ECO:0007669"/>
    <property type="project" value="UniProtKB-UniRule"/>
</dbReference>
<dbReference type="InterPro" id="IPR001423">
    <property type="entry name" value="LysoPLipase_patatin_CS"/>
</dbReference>
<dbReference type="PROSITE" id="PS50042">
    <property type="entry name" value="CNMP_BINDING_3"/>
    <property type="match status" value="1"/>
</dbReference>
<keyword evidence="2 5" id="KW-0378">Hydrolase</keyword>
<evidence type="ECO:0000256" key="3">
    <source>
        <dbReference type="ARBA" id="ARBA00022963"/>
    </source>
</evidence>
<feature type="domain" description="PNPLA" evidence="7">
    <location>
        <begin position="304"/>
        <end position="468"/>
    </location>
</feature>
<reference evidence="8" key="1">
    <citation type="submission" date="2024-05" db="EMBL/GenBank/DDBJ databases">
        <title>Planctomycetes of the genus Singulisphaera possess chitinolytic capabilities.</title>
        <authorList>
            <person name="Ivanova A."/>
        </authorList>
    </citation>
    <scope>NUCLEOTIDE SEQUENCE</scope>
    <source>
        <strain evidence="8">Ch08T</strain>
    </source>
</reference>
<evidence type="ECO:0000256" key="4">
    <source>
        <dbReference type="ARBA" id="ARBA00023098"/>
    </source>
</evidence>
<proteinExistence type="inferred from homology"/>
<sequence length="584" mass="65219">MEFQPGQVVIELDSEINHVYFVVTGRIACGLFDRIGKVINHDIFGRGSVVGLFSVLLPDRSHLQVETLEPTTVVRLTLDELLHLTSKYREFQLTMFRIAANIVKQLVTVDRDLPKPAVVGVVHHSSASRSLTSRLAGRLRQLGESPCVAGDDERWKSEEGIPYRLLYENGVFVGRDEVRELLKNWASYGRLFVDLRADHSSEDLTRVMSYSDIVLWCIQPQDAAAAVQRLKTLESSAPRLREKVRIVWILEHVAPAPPYVPELDKLAARDFKTYSGEPKPNQGKLLQQGIERIVHHLRGVQIGMALGGGAARGMAHLGVLKSLEQNGIYVDMLAGTSAGAMTGTIYASGMDPEYTAQCFKRDLLPPWFFRQLPAGGYWYLLHKYRRHKFDPMLRKHLDNLHMEQLVIPMITISVDLVDGVPLMRDTGDATHNILESINLPPLSLPIIRSDQALIDGGLLNNVPANELVARGCNFVIASTVTAKLERDFMGIRSKKSSGMSKYFSTIQVVMRANMIQGYSMNEVGVKPADFVIEPDVTSFDLSEFTRADEMAAIGEQATNESIHRLKRMLSKLDPKLFGPNPIQA</sequence>
<feature type="short sequence motif" description="DGA/G" evidence="5">
    <location>
        <begin position="455"/>
        <end position="457"/>
    </location>
</feature>
<evidence type="ECO:0000256" key="2">
    <source>
        <dbReference type="ARBA" id="ARBA00022801"/>
    </source>
</evidence>
<protein>
    <submittedName>
        <fullName evidence="8">Patatin-like phospholipase family protein</fullName>
    </submittedName>
</protein>
<dbReference type="InterPro" id="IPR050301">
    <property type="entry name" value="NTE"/>
</dbReference>
<dbReference type="GO" id="GO:0004622">
    <property type="term" value="F:phosphatidylcholine lysophospholipase activity"/>
    <property type="evidence" value="ECO:0007669"/>
    <property type="project" value="InterPro"/>
</dbReference>
<keyword evidence="3 5" id="KW-0442">Lipid degradation</keyword>